<dbReference type="AlphaFoldDB" id="A0AA45HHV3"/>
<keyword evidence="1" id="KW-1133">Transmembrane helix</keyword>
<sequence length="228" mass="27056">MKLYGWVLVIFIVIFPLTLILNYVFLDNSIEKINIEKTPVIYHKKENLINEFNSMGNIFSVSQFTSGLMDTDIYVGGIKYDPINSVLYLSPFSKNNYEDIKSIILAVDNDYKEKKSEYDLFGMKLPYYQLYTKNIRLKMIPKIYILNKDDFNDFEYDFLKTRYFFLSYEDYRGYSFNQVTLSALEEYGSIILDEKLLEYKNVVELIKALKENGLNTFYKLEFINFKGE</sequence>
<keyword evidence="1" id="KW-0472">Membrane</keyword>
<keyword evidence="1" id="KW-0812">Transmembrane</keyword>
<keyword evidence="3" id="KW-1185">Reference proteome</keyword>
<organism evidence="2 3">
    <name type="scientific">Oceanotoga teriensis</name>
    <dbReference type="NCBI Taxonomy" id="515440"/>
    <lineage>
        <taxon>Bacteria</taxon>
        <taxon>Thermotogati</taxon>
        <taxon>Thermotogota</taxon>
        <taxon>Thermotogae</taxon>
        <taxon>Petrotogales</taxon>
        <taxon>Petrotogaceae</taxon>
        <taxon>Oceanotoga</taxon>
    </lineage>
</organism>
<name>A0AA45HHV3_9BACT</name>
<dbReference type="RefSeq" id="WP_109606277.1">
    <property type="nucleotide sequence ID" value="NZ_QGGI01000024.1"/>
</dbReference>
<accession>A0AA45HHV3</accession>
<evidence type="ECO:0000313" key="2">
    <source>
        <dbReference type="EMBL" id="PWJ87399.1"/>
    </source>
</evidence>
<feature type="transmembrane region" description="Helical" evidence="1">
    <location>
        <begin position="6"/>
        <end position="26"/>
    </location>
</feature>
<reference evidence="2 3" key="1">
    <citation type="submission" date="2018-05" db="EMBL/GenBank/DDBJ databases">
        <title>Genomic Encyclopedia of Type Strains, Phase IV (KMG-IV): sequencing the most valuable type-strain genomes for metagenomic binning, comparative biology and taxonomic classification.</title>
        <authorList>
            <person name="Goeker M."/>
        </authorList>
    </citation>
    <scope>NUCLEOTIDE SEQUENCE [LARGE SCALE GENOMIC DNA]</scope>
    <source>
        <strain evidence="2 3">DSM 24906</strain>
    </source>
</reference>
<evidence type="ECO:0000256" key="1">
    <source>
        <dbReference type="SAM" id="Phobius"/>
    </source>
</evidence>
<protein>
    <submittedName>
        <fullName evidence="2">Uncharacterized protein</fullName>
    </submittedName>
</protein>
<comment type="caution">
    <text evidence="2">The sequence shown here is derived from an EMBL/GenBank/DDBJ whole genome shotgun (WGS) entry which is preliminary data.</text>
</comment>
<evidence type="ECO:0000313" key="3">
    <source>
        <dbReference type="Proteomes" id="UP000245921"/>
    </source>
</evidence>
<dbReference type="Proteomes" id="UP000245921">
    <property type="component" value="Unassembled WGS sequence"/>
</dbReference>
<proteinExistence type="predicted"/>
<gene>
    <name evidence="2" type="ORF">C7380_12410</name>
</gene>
<dbReference type="EMBL" id="QGGI01000024">
    <property type="protein sequence ID" value="PWJ87399.1"/>
    <property type="molecule type" value="Genomic_DNA"/>
</dbReference>